<comment type="caution">
    <text evidence="2">The sequence shown here is derived from an EMBL/GenBank/DDBJ whole genome shotgun (WGS) entry which is preliminary data.</text>
</comment>
<evidence type="ECO:0000313" key="2">
    <source>
        <dbReference type="EMBL" id="KXB06223.1"/>
    </source>
</evidence>
<dbReference type="AlphaFoldDB" id="A0A133VIE0"/>
<evidence type="ECO:0000313" key="3">
    <source>
        <dbReference type="Proteomes" id="UP000070491"/>
    </source>
</evidence>
<name>A0A133VIE0_9EURY</name>
<gene>
    <name evidence="2" type="ORF">AKJ53_01005</name>
</gene>
<accession>A0A133VIE0</accession>
<reference evidence="2 3" key="1">
    <citation type="journal article" date="2016" name="Sci. Rep.">
        <title>Metabolic traits of an uncultured archaeal lineage -MSBL1- from brine pools of the Red Sea.</title>
        <authorList>
            <person name="Mwirichia R."/>
            <person name="Alam I."/>
            <person name="Rashid M."/>
            <person name="Vinu M."/>
            <person name="Ba-Alawi W."/>
            <person name="Anthony Kamau A."/>
            <person name="Kamanda Ngugi D."/>
            <person name="Goker M."/>
            <person name="Klenk H.P."/>
            <person name="Bajic V."/>
            <person name="Stingl U."/>
        </authorList>
    </citation>
    <scope>NUCLEOTIDE SEQUENCE [LARGE SCALE GENOMIC DNA]</scope>
    <source>
        <strain evidence="2">SCGC-AAA382F02</strain>
    </source>
</reference>
<keyword evidence="3" id="KW-1185">Reference proteome</keyword>
<dbReference type="SMART" id="SM00933">
    <property type="entry name" value="NurA"/>
    <property type="match status" value="1"/>
</dbReference>
<sequence length="391" mass="44198">MFTADGGSIPLTDHQNLENKLGRIAERIKSQGKKRRFLAETLKKAKNQIEISADEEKSGIVESELVHPVQETPLENLVIAGVDGGVLSKPLHGLDLILLRSVGTVFYYNEEELKEADYHPSERPIPQLINIHEPMDSRELDIRVGLERQLVELDCANEIANNREIDALMLDGSIVPQYVNHASSDKSRELYKKLINSFTNLYQTCTEKEILLLGAVKDSRSARLANIFQKKIFPKLIENSDLSSDELSSLNKNMDVLTNSRDTAFLDYLLEAGERTFVFNYAEAPANLLENLGDWSNRIRAFYMKPVPYDRPVRVEFISNQKDVVKKTNRIASLVTSLSARHEACALPSVLIEADARAALAKEEISILRDKIADQLEPSTLLDLRRERRPF</sequence>
<dbReference type="InterPro" id="IPR018977">
    <property type="entry name" value="NurA_domain"/>
</dbReference>
<organism evidence="2 3">
    <name type="scientific">candidate division MSBL1 archaeon SCGC-AAA382F02</name>
    <dbReference type="NCBI Taxonomy" id="1698282"/>
    <lineage>
        <taxon>Archaea</taxon>
        <taxon>Methanobacteriati</taxon>
        <taxon>Methanobacteriota</taxon>
        <taxon>candidate division MSBL1</taxon>
    </lineage>
</organism>
<feature type="domain" description="NurA" evidence="1">
    <location>
        <begin position="77"/>
        <end position="360"/>
    </location>
</feature>
<protein>
    <recommendedName>
        <fullName evidence="1">NurA domain-containing protein</fullName>
    </recommendedName>
</protein>
<dbReference type="EMBL" id="LHYG01000010">
    <property type="protein sequence ID" value="KXB06223.1"/>
    <property type="molecule type" value="Genomic_DNA"/>
</dbReference>
<dbReference type="Pfam" id="PF09376">
    <property type="entry name" value="NurA"/>
    <property type="match status" value="1"/>
</dbReference>
<proteinExistence type="predicted"/>
<evidence type="ECO:0000259" key="1">
    <source>
        <dbReference type="SMART" id="SM00933"/>
    </source>
</evidence>
<dbReference type="Proteomes" id="UP000070491">
    <property type="component" value="Unassembled WGS sequence"/>
</dbReference>